<evidence type="ECO:0000259" key="2">
    <source>
        <dbReference type="Pfam" id="PF00248"/>
    </source>
</evidence>
<dbReference type="PRINTS" id="PR00069">
    <property type="entry name" value="ALDKETRDTASE"/>
</dbReference>
<dbReference type="RefSeq" id="WP_273942649.1">
    <property type="nucleotide sequence ID" value="NZ_CP097263.1"/>
</dbReference>
<dbReference type="EMBL" id="JBHLUD010000002">
    <property type="protein sequence ID" value="MFC0541351.1"/>
    <property type="molecule type" value="Genomic_DNA"/>
</dbReference>
<dbReference type="Gene3D" id="3.20.20.100">
    <property type="entry name" value="NADP-dependent oxidoreductase domain"/>
    <property type="match status" value="1"/>
</dbReference>
<gene>
    <name evidence="3" type="ORF">ACFFH7_07640</name>
</gene>
<name>A0ABV6MN76_9PSEU</name>
<accession>A0ABV6MN76</accession>
<dbReference type="InterPro" id="IPR020471">
    <property type="entry name" value="AKR"/>
</dbReference>
<reference evidence="3 4" key="1">
    <citation type="submission" date="2024-09" db="EMBL/GenBank/DDBJ databases">
        <authorList>
            <person name="Sun Q."/>
            <person name="Mori K."/>
        </authorList>
    </citation>
    <scope>NUCLEOTIDE SEQUENCE [LARGE SCALE GENOMIC DNA]</scope>
    <source>
        <strain evidence="3 4">TBRC 1432</strain>
    </source>
</reference>
<dbReference type="Pfam" id="PF00248">
    <property type="entry name" value="Aldo_ket_red"/>
    <property type="match status" value="1"/>
</dbReference>
<evidence type="ECO:0000313" key="3">
    <source>
        <dbReference type="EMBL" id="MFC0541351.1"/>
    </source>
</evidence>
<keyword evidence="4" id="KW-1185">Reference proteome</keyword>
<evidence type="ECO:0000256" key="1">
    <source>
        <dbReference type="ARBA" id="ARBA00023002"/>
    </source>
</evidence>
<dbReference type="PROSITE" id="PS51257">
    <property type="entry name" value="PROKAR_LIPOPROTEIN"/>
    <property type="match status" value="1"/>
</dbReference>
<dbReference type="SUPFAM" id="SSF51430">
    <property type="entry name" value="NAD(P)-linked oxidoreductase"/>
    <property type="match status" value="1"/>
</dbReference>
<dbReference type="InterPro" id="IPR050523">
    <property type="entry name" value="AKR_Detox_Biosynth"/>
</dbReference>
<feature type="domain" description="NADP-dependent oxidoreductase" evidence="2">
    <location>
        <begin position="27"/>
        <end position="310"/>
    </location>
</feature>
<dbReference type="PANTHER" id="PTHR43364:SF4">
    <property type="entry name" value="NAD(P)-LINKED OXIDOREDUCTASE SUPERFAMILY PROTEIN"/>
    <property type="match status" value="1"/>
</dbReference>
<dbReference type="InterPro" id="IPR023210">
    <property type="entry name" value="NADP_OxRdtase_dom"/>
</dbReference>
<organism evidence="3 4">
    <name type="scientific">Kutzneria chonburiensis</name>
    <dbReference type="NCBI Taxonomy" id="1483604"/>
    <lineage>
        <taxon>Bacteria</taxon>
        <taxon>Bacillati</taxon>
        <taxon>Actinomycetota</taxon>
        <taxon>Actinomycetes</taxon>
        <taxon>Pseudonocardiales</taxon>
        <taxon>Pseudonocardiaceae</taxon>
        <taxon>Kutzneria</taxon>
    </lineage>
</organism>
<keyword evidence="1" id="KW-0560">Oxidoreductase</keyword>
<dbReference type="PANTHER" id="PTHR43364">
    <property type="entry name" value="NADH-SPECIFIC METHYLGLYOXAL REDUCTASE-RELATED"/>
    <property type="match status" value="1"/>
</dbReference>
<sequence>MRYETLGAAGPQVPALILGCGNFGGIGSPKQFRGKGDSRDAAFEIMDAARAGGITMFDTANAYAGGLSEQWIGEWLADRRASNAIAVTTKVGGPTDAGSGLSRDHIRGQIDASLKRLGVERVALYLAHGPDETVPIEETIGAFEELVEAGKIGAYGVSNVTAAQLSAATTAGRPVNVQNGYNLFDRQAQAELWPVCAAEGVGFSAYSPLAGGLLTGKHRAGQPYAAGSRMALRPPELTDLSLDSAFQALPRLTEIADGYGVPLTTLALAWVLTDPGVTAAVVGPRSEEHLKPMLAAVDLALTPEQRAELVTAINPGA</sequence>
<protein>
    <submittedName>
        <fullName evidence="3">Aldo/keto reductase</fullName>
    </submittedName>
</protein>
<dbReference type="InterPro" id="IPR036812">
    <property type="entry name" value="NAD(P)_OxRdtase_dom_sf"/>
</dbReference>
<evidence type="ECO:0000313" key="4">
    <source>
        <dbReference type="Proteomes" id="UP001589810"/>
    </source>
</evidence>
<proteinExistence type="predicted"/>
<comment type="caution">
    <text evidence="3">The sequence shown here is derived from an EMBL/GenBank/DDBJ whole genome shotgun (WGS) entry which is preliminary data.</text>
</comment>
<dbReference type="Proteomes" id="UP001589810">
    <property type="component" value="Unassembled WGS sequence"/>
</dbReference>